<dbReference type="Gene3D" id="3.20.20.120">
    <property type="entry name" value="Enolase-like C-terminal domain"/>
    <property type="match status" value="1"/>
</dbReference>
<dbReference type="Gene3D" id="3.30.390.10">
    <property type="entry name" value="Enolase-like, N-terminal domain"/>
    <property type="match status" value="1"/>
</dbReference>
<keyword evidence="1" id="KW-0456">Lyase</keyword>
<name>A0A3P1T7A0_9ACTN</name>
<dbReference type="PANTHER" id="PTHR48080">
    <property type="entry name" value="D-GALACTONATE DEHYDRATASE-RELATED"/>
    <property type="match status" value="1"/>
</dbReference>
<dbReference type="InterPro" id="IPR029017">
    <property type="entry name" value="Enolase-like_N"/>
</dbReference>
<dbReference type="Pfam" id="PF02746">
    <property type="entry name" value="MR_MLE_N"/>
    <property type="match status" value="1"/>
</dbReference>
<dbReference type="InterPro" id="IPR029065">
    <property type="entry name" value="Enolase_C-like"/>
</dbReference>
<dbReference type="InterPro" id="IPR013341">
    <property type="entry name" value="Mandelate_racemase_N_dom"/>
</dbReference>
<reference evidence="3 4" key="1">
    <citation type="submission" date="2018-11" db="EMBL/GenBank/DDBJ databases">
        <title>Genomes From Bacteria Associated with the Canine Oral Cavity: a Test Case for Automated Genome-Based Taxonomic Assignment.</title>
        <authorList>
            <person name="Coil D.A."/>
            <person name="Jospin G."/>
            <person name="Darling A.E."/>
            <person name="Wallis C."/>
            <person name="Davis I.J."/>
            <person name="Harris S."/>
            <person name="Eisen J.A."/>
            <person name="Holcombe L.J."/>
            <person name="O'Flynn C."/>
        </authorList>
    </citation>
    <scope>NUCLEOTIDE SEQUENCE [LARGE SCALE GENOMIC DNA]</scope>
    <source>
        <strain evidence="3 4">OH887_COT-365</strain>
    </source>
</reference>
<dbReference type="InterPro" id="IPR036849">
    <property type="entry name" value="Enolase-like_C_sf"/>
</dbReference>
<dbReference type="SUPFAM" id="SSF54826">
    <property type="entry name" value="Enolase N-terminal domain-like"/>
    <property type="match status" value="1"/>
</dbReference>
<proteinExistence type="predicted"/>
<evidence type="ECO:0000256" key="1">
    <source>
        <dbReference type="ARBA" id="ARBA00023239"/>
    </source>
</evidence>
<organism evidence="3 4">
    <name type="scientific">Arachnia propionica</name>
    <dbReference type="NCBI Taxonomy" id="1750"/>
    <lineage>
        <taxon>Bacteria</taxon>
        <taxon>Bacillati</taxon>
        <taxon>Actinomycetota</taxon>
        <taxon>Actinomycetes</taxon>
        <taxon>Propionibacteriales</taxon>
        <taxon>Propionibacteriaceae</taxon>
        <taxon>Arachnia</taxon>
    </lineage>
</organism>
<dbReference type="SFLD" id="SFLDG00179">
    <property type="entry name" value="mandelate_racemase"/>
    <property type="match status" value="1"/>
</dbReference>
<dbReference type="GO" id="GO:0016829">
    <property type="term" value="F:lyase activity"/>
    <property type="evidence" value="ECO:0007669"/>
    <property type="project" value="UniProtKB-KW"/>
</dbReference>
<dbReference type="EMBL" id="RQZG01000009">
    <property type="protein sequence ID" value="RRD04696.1"/>
    <property type="molecule type" value="Genomic_DNA"/>
</dbReference>
<dbReference type="Proteomes" id="UP000280819">
    <property type="component" value="Unassembled WGS sequence"/>
</dbReference>
<protein>
    <submittedName>
        <fullName evidence="3">Mandelate racemase/muconate lactonizing enzyme family protein</fullName>
    </submittedName>
</protein>
<dbReference type="SMART" id="SM00922">
    <property type="entry name" value="MR_MLE"/>
    <property type="match status" value="1"/>
</dbReference>
<dbReference type="OrthoDB" id="5168231at2"/>
<dbReference type="InterPro" id="IPR034593">
    <property type="entry name" value="DgoD-like"/>
</dbReference>
<dbReference type="GO" id="GO:0009063">
    <property type="term" value="P:amino acid catabolic process"/>
    <property type="evidence" value="ECO:0007669"/>
    <property type="project" value="InterPro"/>
</dbReference>
<evidence type="ECO:0000313" key="3">
    <source>
        <dbReference type="EMBL" id="RRD04696.1"/>
    </source>
</evidence>
<dbReference type="PANTHER" id="PTHR48080:SF2">
    <property type="entry name" value="D-GALACTONATE DEHYDRATASE"/>
    <property type="match status" value="1"/>
</dbReference>
<dbReference type="SFLD" id="SFLDS00001">
    <property type="entry name" value="Enolase"/>
    <property type="match status" value="1"/>
</dbReference>
<evidence type="ECO:0000313" key="4">
    <source>
        <dbReference type="Proteomes" id="UP000280819"/>
    </source>
</evidence>
<dbReference type="InterPro" id="IPR013342">
    <property type="entry name" value="Mandelate_racemase_C"/>
</dbReference>
<evidence type="ECO:0000259" key="2">
    <source>
        <dbReference type="SMART" id="SM00922"/>
    </source>
</evidence>
<dbReference type="PROSITE" id="PS00908">
    <property type="entry name" value="MR_MLE_1"/>
    <property type="match status" value="1"/>
</dbReference>
<dbReference type="AlphaFoldDB" id="A0A3P1T7A0"/>
<gene>
    <name evidence="3" type="ORF">EII34_09125</name>
</gene>
<accession>A0A3P1T7A0</accession>
<feature type="domain" description="Mandelate racemase/muconate lactonizing enzyme C-terminal" evidence="2">
    <location>
        <begin position="161"/>
        <end position="265"/>
    </location>
</feature>
<comment type="caution">
    <text evidence="3">The sequence shown here is derived from an EMBL/GenBank/DDBJ whole genome shotgun (WGS) entry which is preliminary data.</text>
</comment>
<dbReference type="SUPFAM" id="SSF51604">
    <property type="entry name" value="Enolase C-terminal domain-like"/>
    <property type="match status" value="1"/>
</dbReference>
<sequence>MRHHGGTDMSRIHSVEAFPLRLPARTSTPPGRYVPAPDARSIHPTRDELVLVRIAADDHVGWGEALSPVAPEAVATIVTTTLAPILIGAELDAPRPLTLRLQEAMRERGHLEGHHADAVAAVDMALWDLAGRLAGLPVATLLGGAGRREVPLYLTSITGIDDDTRAACAQQACSSGFHRMKLHLTSTDPRSVLRSVAAVLDAVSTVARHDASPLVAVDTHWVHDICAARLLADALADQGVWFLEAPIAPEDLRGHAELQRTSRIGIAVGEQLRSRFTFAQWAARRAMTIAQPDICRTGISDGSTIATLTAAHHIWFAPHNSMATPLGLAASLHVAATAESLAAVEFSPAILARGEHVMTGPGPAVDAGRAHLPSGPGLGVEVDEAAVRSLAAIFPD</sequence>
<dbReference type="Pfam" id="PF13378">
    <property type="entry name" value="MR_MLE_C"/>
    <property type="match status" value="1"/>
</dbReference>
<dbReference type="CDD" id="cd03316">
    <property type="entry name" value="MR_like"/>
    <property type="match status" value="1"/>
</dbReference>
<dbReference type="InterPro" id="IPR018110">
    <property type="entry name" value="Mandel_Rmase/mucon_lact_enz_CS"/>
</dbReference>